<gene>
    <name evidence="2" type="primary">lplA</name>
    <name evidence="2" type="ORF">GlitD10_2976</name>
</gene>
<feature type="domain" description="BPL/LPL catalytic" evidence="1">
    <location>
        <begin position="39"/>
        <end position="224"/>
    </location>
</feature>
<accession>A0A1J0AHA0</accession>
<evidence type="ECO:0000313" key="3">
    <source>
        <dbReference type="Proteomes" id="UP000180235"/>
    </source>
</evidence>
<keyword evidence="2" id="KW-0436">Ligase</keyword>
<dbReference type="GO" id="GO:0016979">
    <property type="term" value="F:lipoate-protein ligase activity"/>
    <property type="evidence" value="ECO:0007669"/>
    <property type="project" value="UniProtKB-EC"/>
</dbReference>
<dbReference type="PANTHER" id="PTHR43679">
    <property type="entry name" value="OCTANOYLTRANSFERASE LIPM-RELATED"/>
    <property type="match status" value="1"/>
</dbReference>
<dbReference type="KEGG" id="glt:GlitD10_2976"/>
<dbReference type="OrthoDB" id="9774653at2"/>
<dbReference type="Pfam" id="PF21948">
    <property type="entry name" value="LplA-B_cat"/>
    <property type="match status" value="1"/>
</dbReference>
<dbReference type="PANTHER" id="PTHR43679:SF2">
    <property type="entry name" value="OCTANOYL-[GCVH]:PROTEIN N-OCTANOYLTRANSFERASE"/>
    <property type="match status" value="1"/>
</dbReference>
<dbReference type="RefSeq" id="WP_071455629.1">
    <property type="nucleotide sequence ID" value="NZ_CP017675.1"/>
</dbReference>
<evidence type="ECO:0000313" key="2">
    <source>
        <dbReference type="EMBL" id="APB35321.1"/>
    </source>
</evidence>
<evidence type="ECO:0000259" key="1">
    <source>
        <dbReference type="PROSITE" id="PS51733"/>
    </source>
</evidence>
<dbReference type="Proteomes" id="UP000180235">
    <property type="component" value="Chromosome"/>
</dbReference>
<protein>
    <submittedName>
        <fullName evidence="2">Biotin/lipoate A/B protein ligase</fullName>
        <ecNumber evidence="2">6.3.1.20</ecNumber>
    </submittedName>
</protein>
<dbReference type="SUPFAM" id="SSF55681">
    <property type="entry name" value="Class II aaRS and biotin synthetases"/>
    <property type="match status" value="1"/>
</dbReference>
<dbReference type="PROSITE" id="PS51733">
    <property type="entry name" value="BPL_LPL_CATALYTIC"/>
    <property type="match status" value="1"/>
</dbReference>
<proteinExistence type="predicted"/>
<name>A0A1J0AHA0_9CYAN</name>
<dbReference type="InterPro" id="IPR004143">
    <property type="entry name" value="BPL_LPL_catalytic"/>
</dbReference>
<dbReference type="InterPro" id="IPR045864">
    <property type="entry name" value="aa-tRNA-synth_II/BPL/LPL"/>
</dbReference>
<dbReference type="EC" id="6.3.1.20" evidence="2"/>
<dbReference type="EMBL" id="CP017675">
    <property type="protein sequence ID" value="APB35321.1"/>
    <property type="molecule type" value="Genomic_DNA"/>
</dbReference>
<keyword evidence="3" id="KW-1185">Reference proteome</keyword>
<organism evidence="2 3">
    <name type="scientific">Gloeomargarita lithophora Alchichica-D10</name>
    <dbReference type="NCBI Taxonomy" id="1188229"/>
    <lineage>
        <taxon>Bacteria</taxon>
        <taxon>Bacillati</taxon>
        <taxon>Cyanobacteriota</taxon>
        <taxon>Cyanophyceae</taxon>
        <taxon>Gloeomargaritales</taxon>
        <taxon>Gloeomargaritaceae</taxon>
        <taxon>Gloeomargarita</taxon>
    </lineage>
</organism>
<reference evidence="2 3" key="1">
    <citation type="submission" date="2016-10" db="EMBL/GenBank/DDBJ databases">
        <title>Description of Gloeomargarita lithophora gen. nov., sp. nov., a thylakoid-bearing basal-branching cyanobacterium with intracellular carbonates, and proposal for Gloeomargaritales ord. nov.</title>
        <authorList>
            <person name="Moreira D."/>
            <person name="Tavera R."/>
            <person name="Benzerara K."/>
            <person name="Skouri-Panet F."/>
            <person name="Couradeau E."/>
            <person name="Gerard E."/>
            <person name="Loussert C."/>
            <person name="Novelo E."/>
            <person name="Zivanovic Y."/>
            <person name="Lopez-Garcia P."/>
        </authorList>
    </citation>
    <scope>NUCLEOTIDE SEQUENCE [LARGE SCALE GENOMIC DNA]</scope>
    <source>
        <strain evidence="2 3">D10</strain>
    </source>
</reference>
<dbReference type="AlphaFoldDB" id="A0A1J0AHA0"/>
<dbReference type="STRING" id="1188229.GlitD10_2976"/>
<dbReference type="InterPro" id="IPR050664">
    <property type="entry name" value="Octanoyltrans_LipM/LipL"/>
</dbReference>
<sequence>MRAISLTSSAPWICLPLAVDSGQQQMHTDLELLRAHQRGEIRGAVRFYRWQPAAVSLGYHQHHWPVHWAHCRYQGQLLELVRRPSGGGAVLHQGDLCYTLVMGIVPGGYRHQYQRLNTWLIQGWQALGVPLSLGECPAGRGQTHCFAQATPADLVTGTGHKFIGSAQLRRGYSVLHQGSMQLAPDPELWNQVFASPAAPPMRIPSLRDVVAHLTATVGDYFDVT</sequence>
<dbReference type="Gene3D" id="3.30.930.10">
    <property type="entry name" value="Bira Bifunctional Protein, Domain 2"/>
    <property type="match status" value="1"/>
</dbReference>